<reference evidence="1 2" key="1">
    <citation type="journal article" date="2021" name="Nat. Plants">
        <title>The Taxus genome provides insights into paclitaxel biosynthesis.</title>
        <authorList>
            <person name="Xiong X."/>
            <person name="Gou J."/>
            <person name="Liao Q."/>
            <person name="Li Y."/>
            <person name="Zhou Q."/>
            <person name="Bi G."/>
            <person name="Li C."/>
            <person name="Du R."/>
            <person name="Wang X."/>
            <person name="Sun T."/>
            <person name="Guo L."/>
            <person name="Liang H."/>
            <person name="Lu P."/>
            <person name="Wu Y."/>
            <person name="Zhang Z."/>
            <person name="Ro D.K."/>
            <person name="Shang Y."/>
            <person name="Huang S."/>
            <person name="Yan J."/>
        </authorList>
    </citation>
    <scope>NUCLEOTIDE SEQUENCE [LARGE SCALE GENOMIC DNA]</scope>
    <source>
        <strain evidence="1">Ta-2019</strain>
    </source>
</reference>
<evidence type="ECO:0000313" key="2">
    <source>
        <dbReference type="Proteomes" id="UP000824469"/>
    </source>
</evidence>
<evidence type="ECO:0000313" key="1">
    <source>
        <dbReference type="EMBL" id="KAH9329329.1"/>
    </source>
</evidence>
<sequence length="76" mass="8203">VRHGTQIPAKVSGHKNTYQLAIKSLMSIPALLCSAPFPARSGGENTILAVEERRLLVVLAGLLWNVLPLNAEQEIS</sequence>
<organism evidence="1 2">
    <name type="scientific">Taxus chinensis</name>
    <name type="common">Chinese yew</name>
    <name type="synonym">Taxus wallichiana var. chinensis</name>
    <dbReference type="NCBI Taxonomy" id="29808"/>
    <lineage>
        <taxon>Eukaryota</taxon>
        <taxon>Viridiplantae</taxon>
        <taxon>Streptophyta</taxon>
        <taxon>Embryophyta</taxon>
        <taxon>Tracheophyta</taxon>
        <taxon>Spermatophyta</taxon>
        <taxon>Pinopsida</taxon>
        <taxon>Pinidae</taxon>
        <taxon>Conifers II</taxon>
        <taxon>Cupressales</taxon>
        <taxon>Taxaceae</taxon>
        <taxon>Taxus</taxon>
    </lineage>
</organism>
<feature type="non-terminal residue" evidence="1">
    <location>
        <position position="1"/>
    </location>
</feature>
<dbReference type="AlphaFoldDB" id="A0AA38LMM5"/>
<keyword evidence="2" id="KW-1185">Reference proteome</keyword>
<gene>
    <name evidence="1" type="ORF">KI387_001437</name>
</gene>
<feature type="non-terminal residue" evidence="1">
    <location>
        <position position="76"/>
    </location>
</feature>
<dbReference type="Proteomes" id="UP000824469">
    <property type="component" value="Unassembled WGS sequence"/>
</dbReference>
<comment type="caution">
    <text evidence="1">The sequence shown here is derived from an EMBL/GenBank/DDBJ whole genome shotgun (WGS) entry which is preliminary data.</text>
</comment>
<name>A0AA38LMM5_TAXCH</name>
<protein>
    <submittedName>
        <fullName evidence="1">Uncharacterized protein</fullName>
    </submittedName>
</protein>
<accession>A0AA38LMM5</accession>
<proteinExistence type="predicted"/>
<dbReference type="EMBL" id="JAHRHJ020000001">
    <property type="protein sequence ID" value="KAH9329329.1"/>
    <property type="molecule type" value="Genomic_DNA"/>
</dbReference>